<proteinExistence type="predicted"/>
<dbReference type="EMBL" id="VSRR010000703">
    <property type="protein sequence ID" value="MPC18700.1"/>
    <property type="molecule type" value="Genomic_DNA"/>
</dbReference>
<evidence type="ECO:0000313" key="1">
    <source>
        <dbReference type="EMBL" id="MPC18700.1"/>
    </source>
</evidence>
<accession>A0A5B7DBS9</accession>
<dbReference type="Proteomes" id="UP000324222">
    <property type="component" value="Unassembled WGS sequence"/>
</dbReference>
<gene>
    <name evidence="1" type="ORF">E2C01_011594</name>
</gene>
<sequence length="119" mass="12890">MSSFLPGIGGCRGNDNDHEVSAGEYLISAGKIDTHQCIPHGPSLRLMVGERPHKYYSSSLAQAGRAGAARLSLMDDFGPCGFRQHLGAAPRYLQPDLQYLLQVSQPAGSHMFSEILFIT</sequence>
<keyword evidence="2" id="KW-1185">Reference proteome</keyword>
<reference evidence="1 2" key="1">
    <citation type="submission" date="2019-05" db="EMBL/GenBank/DDBJ databases">
        <title>Another draft genome of Portunus trituberculatus and its Hox gene families provides insights of decapod evolution.</title>
        <authorList>
            <person name="Jeong J.-H."/>
            <person name="Song I."/>
            <person name="Kim S."/>
            <person name="Choi T."/>
            <person name="Kim D."/>
            <person name="Ryu S."/>
            <person name="Kim W."/>
        </authorList>
    </citation>
    <scope>NUCLEOTIDE SEQUENCE [LARGE SCALE GENOMIC DNA]</scope>
    <source>
        <tissue evidence="1">Muscle</tissue>
    </source>
</reference>
<organism evidence="1 2">
    <name type="scientific">Portunus trituberculatus</name>
    <name type="common">Swimming crab</name>
    <name type="synonym">Neptunus trituberculatus</name>
    <dbReference type="NCBI Taxonomy" id="210409"/>
    <lineage>
        <taxon>Eukaryota</taxon>
        <taxon>Metazoa</taxon>
        <taxon>Ecdysozoa</taxon>
        <taxon>Arthropoda</taxon>
        <taxon>Crustacea</taxon>
        <taxon>Multicrustacea</taxon>
        <taxon>Malacostraca</taxon>
        <taxon>Eumalacostraca</taxon>
        <taxon>Eucarida</taxon>
        <taxon>Decapoda</taxon>
        <taxon>Pleocyemata</taxon>
        <taxon>Brachyura</taxon>
        <taxon>Eubrachyura</taxon>
        <taxon>Portunoidea</taxon>
        <taxon>Portunidae</taxon>
        <taxon>Portuninae</taxon>
        <taxon>Portunus</taxon>
    </lineage>
</organism>
<dbReference type="AlphaFoldDB" id="A0A5B7DBS9"/>
<evidence type="ECO:0000313" key="2">
    <source>
        <dbReference type="Proteomes" id="UP000324222"/>
    </source>
</evidence>
<comment type="caution">
    <text evidence="1">The sequence shown here is derived from an EMBL/GenBank/DDBJ whole genome shotgun (WGS) entry which is preliminary data.</text>
</comment>
<protein>
    <submittedName>
        <fullName evidence="1">Uncharacterized protein</fullName>
    </submittedName>
</protein>
<name>A0A5B7DBS9_PORTR</name>